<evidence type="ECO:0000313" key="2">
    <source>
        <dbReference type="Proteomes" id="UP001060085"/>
    </source>
</evidence>
<sequence length="117" mass="13802">MEQQLSRLAKDVKDLNREEEAIFEQSNRSNLGGHPMHNNQCGYAWEQKVESLFYSYGVKEEEKIQLVLKSLSYEVQVWWDCKCQNSRRIGAQPIKTWSLRKQSLRNRFGVGNHEGQR</sequence>
<dbReference type="Proteomes" id="UP001060085">
    <property type="component" value="Linkage Group LG07"/>
</dbReference>
<accession>A0ACC0A0R0</accession>
<comment type="caution">
    <text evidence="1">The sequence shown here is derived from an EMBL/GenBank/DDBJ whole genome shotgun (WGS) entry which is preliminary data.</text>
</comment>
<dbReference type="EMBL" id="CM044707">
    <property type="protein sequence ID" value="KAI5653101.1"/>
    <property type="molecule type" value="Genomic_DNA"/>
</dbReference>
<name>A0ACC0A0R0_CATRO</name>
<reference evidence="2" key="1">
    <citation type="journal article" date="2023" name="Nat. Plants">
        <title>Single-cell RNA sequencing provides a high-resolution roadmap for understanding the multicellular compartmentation of specialized metabolism.</title>
        <authorList>
            <person name="Sun S."/>
            <person name="Shen X."/>
            <person name="Li Y."/>
            <person name="Li Y."/>
            <person name="Wang S."/>
            <person name="Li R."/>
            <person name="Zhang H."/>
            <person name="Shen G."/>
            <person name="Guo B."/>
            <person name="Wei J."/>
            <person name="Xu J."/>
            <person name="St-Pierre B."/>
            <person name="Chen S."/>
            <person name="Sun C."/>
        </authorList>
    </citation>
    <scope>NUCLEOTIDE SEQUENCE [LARGE SCALE GENOMIC DNA]</scope>
</reference>
<proteinExistence type="predicted"/>
<organism evidence="1 2">
    <name type="scientific">Catharanthus roseus</name>
    <name type="common">Madagascar periwinkle</name>
    <name type="synonym">Vinca rosea</name>
    <dbReference type="NCBI Taxonomy" id="4058"/>
    <lineage>
        <taxon>Eukaryota</taxon>
        <taxon>Viridiplantae</taxon>
        <taxon>Streptophyta</taxon>
        <taxon>Embryophyta</taxon>
        <taxon>Tracheophyta</taxon>
        <taxon>Spermatophyta</taxon>
        <taxon>Magnoliopsida</taxon>
        <taxon>eudicotyledons</taxon>
        <taxon>Gunneridae</taxon>
        <taxon>Pentapetalae</taxon>
        <taxon>asterids</taxon>
        <taxon>lamiids</taxon>
        <taxon>Gentianales</taxon>
        <taxon>Apocynaceae</taxon>
        <taxon>Rauvolfioideae</taxon>
        <taxon>Vinceae</taxon>
        <taxon>Catharanthinae</taxon>
        <taxon>Catharanthus</taxon>
    </lineage>
</organism>
<gene>
    <name evidence="1" type="ORF">M9H77_30288</name>
</gene>
<evidence type="ECO:0000313" key="1">
    <source>
        <dbReference type="EMBL" id="KAI5653101.1"/>
    </source>
</evidence>
<keyword evidence="2" id="KW-1185">Reference proteome</keyword>
<protein>
    <submittedName>
        <fullName evidence="1">Uncharacterized protein</fullName>
    </submittedName>
</protein>